<keyword evidence="2" id="KW-1185">Reference proteome</keyword>
<sequence>MLQNNIFMLSKPISFFLKTTLYLLHSKVPYFIFKRYIFYLRNKGLSNFQLSRFSQEIDNHPDLFRGQFPLPFAEADSF</sequence>
<accession>S0GTP2</accession>
<protein>
    <submittedName>
        <fullName evidence="1">Uncharacterized protein</fullName>
    </submittedName>
</protein>
<evidence type="ECO:0000313" key="1">
    <source>
        <dbReference type="EMBL" id="EOS19045.1"/>
    </source>
</evidence>
<gene>
    <name evidence="1" type="ORF">C803_01208</name>
</gene>
<dbReference type="EMBL" id="ASSQ01000005">
    <property type="protein sequence ID" value="EOS19045.1"/>
    <property type="molecule type" value="Genomic_DNA"/>
</dbReference>
<dbReference type="Proteomes" id="UP000014140">
    <property type="component" value="Unassembled WGS sequence"/>
</dbReference>
<comment type="caution">
    <text evidence="1">The sequence shown here is derived from an EMBL/GenBank/DDBJ whole genome shotgun (WGS) entry which is preliminary data.</text>
</comment>
<evidence type="ECO:0000313" key="2">
    <source>
        <dbReference type="Proteomes" id="UP000014140"/>
    </source>
</evidence>
<reference evidence="1 2" key="1">
    <citation type="submission" date="2013-04" db="EMBL/GenBank/DDBJ databases">
        <title>The Genome Sequence of Parabacteroides goldsteinii dnLKV18.</title>
        <authorList>
            <consortium name="The Broad Institute Genomics Platform"/>
            <consortium name="The Broad Institute Genome Sequencing Center for Infectious Disease"/>
            <person name="Earl A."/>
            <person name="Xavier R."/>
            <person name="Kuhn K."/>
            <person name="Stappenbeck T."/>
            <person name="Walker B."/>
            <person name="Young S."/>
            <person name="Zeng Q."/>
            <person name="Gargeya S."/>
            <person name="Fitzgerald M."/>
            <person name="Haas B."/>
            <person name="Abouelleil A."/>
            <person name="Allen A.W."/>
            <person name="Alvarado L."/>
            <person name="Arachchi H.M."/>
            <person name="Berlin A.M."/>
            <person name="Chapman S.B."/>
            <person name="Gainer-Dewar J."/>
            <person name="Goldberg J."/>
            <person name="Griggs A."/>
            <person name="Gujja S."/>
            <person name="Hansen M."/>
            <person name="Howarth C."/>
            <person name="Imamovic A."/>
            <person name="Ireland A."/>
            <person name="Larimer J."/>
            <person name="McCowan C."/>
            <person name="Murphy C."/>
            <person name="Pearson M."/>
            <person name="Poon T.W."/>
            <person name="Priest M."/>
            <person name="Roberts A."/>
            <person name="Saif S."/>
            <person name="Shea T."/>
            <person name="Sisk P."/>
            <person name="Sykes S."/>
            <person name="Wortman J."/>
            <person name="Nusbaum C."/>
            <person name="Birren B."/>
        </authorList>
    </citation>
    <scope>NUCLEOTIDE SEQUENCE [LARGE SCALE GENOMIC DNA]</scope>
    <source>
        <strain evidence="2">dnLKV18</strain>
    </source>
</reference>
<organism evidence="1 2">
    <name type="scientific">Parabacteroides goldsteinii dnLKV18</name>
    <dbReference type="NCBI Taxonomy" id="1235789"/>
    <lineage>
        <taxon>Bacteria</taxon>
        <taxon>Pseudomonadati</taxon>
        <taxon>Bacteroidota</taxon>
        <taxon>Bacteroidia</taxon>
        <taxon>Bacteroidales</taxon>
        <taxon>Tannerellaceae</taxon>
        <taxon>Parabacteroides</taxon>
    </lineage>
</organism>
<dbReference type="HOGENOM" id="CLU_2618797_0_0_10"/>
<dbReference type="AlphaFoldDB" id="S0GTP2"/>
<proteinExistence type="predicted"/>
<name>S0GTP2_9BACT</name>